<dbReference type="AlphaFoldDB" id="A0A8H4AYB2"/>
<keyword evidence="2" id="KW-1185">Reference proteome</keyword>
<organism evidence="1 2">
    <name type="scientific">Gigaspora margarita</name>
    <dbReference type="NCBI Taxonomy" id="4874"/>
    <lineage>
        <taxon>Eukaryota</taxon>
        <taxon>Fungi</taxon>
        <taxon>Fungi incertae sedis</taxon>
        <taxon>Mucoromycota</taxon>
        <taxon>Glomeromycotina</taxon>
        <taxon>Glomeromycetes</taxon>
        <taxon>Diversisporales</taxon>
        <taxon>Gigasporaceae</taxon>
        <taxon>Gigaspora</taxon>
    </lineage>
</organism>
<reference evidence="1 2" key="1">
    <citation type="journal article" date="2019" name="Environ. Microbiol.">
        <title>At the nexus of three kingdoms: the genome of the mycorrhizal fungus Gigaspora margarita provides insights into plant, endobacterial and fungal interactions.</title>
        <authorList>
            <person name="Venice F."/>
            <person name="Ghignone S."/>
            <person name="Salvioli di Fossalunga A."/>
            <person name="Amselem J."/>
            <person name="Novero M."/>
            <person name="Xianan X."/>
            <person name="Sedzielewska Toro K."/>
            <person name="Morin E."/>
            <person name="Lipzen A."/>
            <person name="Grigoriev I.V."/>
            <person name="Henrissat B."/>
            <person name="Martin F.M."/>
            <person name="Bonfante P."/>
        </authorList>
    </citation>
    <scope>NUCLEOTIDE SEQUENCE [LARGE SCALE GENOMIC DNA]</scope>
    <source>
        <strain evidence="1 2">BEG34</strain>
    </source>
</reference>
<dbReference type="OrthoDB" id="2406733at2759"/>
<evidence type="ECO:0000313" key="2">
    <source>
        <dbReference type="Proteomes" id="UP000439903"/>
    </source>
</evidence>
<protein>
    <submittedName>
        <fullName evidence="1">Transcription factor e2f6</fullName>
    </submittedName>
</protein>
<dbReference type="EMBL" id="WTPW01000128">
    <property type="protein sequence ID" value="KAF0544034.1"/>
    <property type="molecule type" value="Genomic_DNA"/>
</dbReference>
<dbReference type="Proteomes" id="UP000439903">
    <property type="component" value="Unassembled WGS sequence"/>
</dbReference>
<name>A0A8H4AYB2_GIGMA</name>
<gene>
    <name evidence="1" type="ORF">F8M41_003137</name>
</gene>
<accession>A0A8H4AYB2</accession>
<sequence>MGLLNTFNQLDETQSTADNDSNKLFLKNKIAAEWTARTQQQTPQTVLQASESRKYAVTSLVKVFVEANIPLEKVDKLCDWIRENAHEGGEVPSANNLHQN</sequence>
<proteinExistence type="predicted"/>
<comment type="caution">
    <text evidence="1">The sequence shown here is derived from an EMBL/GenBank/DDBJ whole genome shotgun (WGS) entry which is preliminary data.</text>
</comment>
<evidence type="ECO:0000313" key="1">
    <source>
        <dbReference type="EMBL" id="KAF0544034.1"/>
    </source>
</evidence>